<protein>
    <submittedName>
        <fullName evidence="1">Uncharacterized protein</fullName>
    </submittedName>
</protein>
<dbReference type="AlphaFoldDB" id="U2KG87"/>
<dbReference type="Proteomes" id="UP000016662">
    <property type="component" value="Unassembled WGS sequence"/>
</dbReference>
<gene>
    <name evidence="1" type="ORF">RUMCAL_00076</name>
</gene>
<comment type="caution">
    <text evidence="1">The sequence shown here is derived from an EMBL/GenBank/DDBJ whole genome shotgun (WGS) entry which is preliminary data.</text>
</comment>
<evidence type="ECO:0000313" key="2">
    <source>
        <dbReference type="Proteomes" id="UP000016662"/>
    </source>
</evidence>
<keyword evidence="2" id="KW-1185">Reference proteome</keyword>
<accession>U2KG87</accession>
<name>U2KG87_9FIRM</name>
<dbReference type="STRING" id="411473.RUMCAL_00076"/>
<dbReference type="EMBL" id="AWVF01000013">
    <property type="protein sequence ID" value="ERJ97531.1"/>
    <property type="molecule type" value="Genomic_DNA"/>
</dbReference>
<reference evidence="1 2" key="1">
    <citation type="submission" date="2013-07" db="EMBL/GenBank/DDBJ databases">
        <authorList>
            <person name="Weinstock G."/>
            <person name="Sodergren E."/>
            <person name="Wylie T."/>
            <person name="Fulton L."/>
            <person name="Fulton R."/>
            <person name="Fronick C."/>
            <person name="O'Laughlin M."/>
            <person name="Godfrey J."/>
            <person name="Miner T."/>
            <person name="Herter B."/>
            <person name="Appelbaum E."/>
            <person name="Cordes M."/>
            <person name="Lek S."/>
            <person name="Wollam A."/>
            <person name="Pepin K.H."/>
            <person name="Palsikar V.B."/>
            <person name="Mitreva M."/>
            <person name="Wilson R.K."/>
        </authorList>
    </citation>
    <scope>NUCLEOTIDE SEQUENCE [LARGE SCALE GENOMIC DNA]</scope>
    <source>
        <strain evidence="1 2">ATCC 27760</strain>
    </source>
</reference>
<sequence length="44" mass="5221">MIHIRVVRCRIVQVKCELFSFFASSFFSTKKRRVAADLTPQFQE</sequence>
<dbReference type="HOGENOM" id="CLU_3221613_0_0_9"/>
<organism evidence="1 2">
    <name type="scientific">Ruminococcus callidus ATCC 27760</name>
    <dbReference type="NCBI Taxonomy" id="411473"/>
    <lineage>
        <taxon>Bacteria</taxon>
        <taxon>Bacillati</taxon>
        <taxon>Bacillota</taxon>
        <taxon>Clostridia</taxon>
        <taxon>Eubacteriales</taxon>
        <taxon>Oscillospiraceae</taxon>
        <taxon>Ruminococcus</taxon>
    </lineage>
</organism>
<proteinExistence type="predicted"/>
<evidence type="ECO:0000313" key="1">
    <source>
        <dbReference type="EMBL" id="ERJ97531.1"/>
    </source>
</evidence>